<dbReference type="Gene3D" id="1.10.510.10">
    <property type="entry name" value="Transferase(Phosphotransferase) domain 1"/>
    <property type="match status" value="1"/>
</dbReference>
<dbReference type="PROSITE" id="PS00107">
    <property type="entry name" value="PROTEIN_KINASE_ATP"/>
    <property type="match status" value="1"/>
</dbReference>
<proteinExistence type="predicted"/>
<dbReference type="Proteomes" id="UP000292402">
    <property type="component" value="Unassembled WGS sequence"/>
</dbReference>
<dbReference type="SUPFAM" id="SSF56112">
    <property type="entry name" value="Protein kinase-like (PK-like)"/>
    <property type="match status" value="1"/>
</dbReference>
<dbReference type="SMART" id="SM00220">
    <property type="entry name" value="S_TKc"/>
    <property type="match status" value="1"/>
</dbReference>
<reference evidence="7" key="1">
    <citation type="journal article" date="2019" name="bioRxiv">
        <title>Genomics, evolutionary history and diagnostics of the Alternaria alternata species group including apple and Asian pear pathotypes.</title>
        <authorList>
            <person name="Armitage A.D."/>
            <person name="Cockerton H.M."/>
            <person name="Sreenivasaprasad S."/>
            <person name="Woodhall J.W."/>
            <person name="Lane C.R."/>
            <person name="Harrison R.J."/>
            <person name="Clarkson J.P."/>
        </authorList>
    </citation>
    <scope>NUCLEOTIDE SEQUENCE [LARGE SCALE GENOMIC DNA]</scope>
    <source>
        <strain evidence="7">FERA 1082</strain>
    </source>
</reference>
<dbReference type="GO" id="GO:0005524">
    <property type="term" value="F:ATP binding"/>
    <property type="evidence" value="ECO:0007669"/>
    <property type="project" value="UniProtKB-UniRule"/>
</dbReference>
<sequence length="909" mass="102146">MMAGRKQMSHSRLTYHSHSSESEESEELPKLPADIVSYLAVASAWQIDIIPYTWLPSLGNVGEGQSGTIQQSIANLQTSFAFKTFDRLSSGNAFEQATSEIRVLGNPKIRDHPNIIDLEGICWSIPPGGEVLPVLVFEKTSLGSLSCFIEARSSDPISTETRLHLSVDVMRAVAGLHSCCIYHGDIKPQNILLFESADTPLTAKITDFSFAVVNPGDCTFRPNQGTKRWVDPDYHYNSEWSFSRAKGADMYSLGLLLLWIIFHDDPNAPEISNRLHCGEQKGQLQPWPDQIPPWMCTLINDLALSRHMKGALKLIYLICFTPDPEKRALPLDMRSLRSRSVNDEDMKIAIHWLESMSSCNDDATMEPLEVLVALLEEQCLPSWARNYPSSDANFSWPLDGDGQFTLFDIATPLYNAHIHVRASVTDSLLCRVEESQNPSEHDRANLAMCFQLGFGVERNEEKSVRLMSCLDPNTVAITEAKLEDFKKTYRYQYYNDSKFRTALKLGHLNSIDLAQIYASSANVEEVEDRCKRERSYVESVLGETHHIACTLASTLASLYYVRNKLESAASLQRFVLDTYHSKYGKASRHTQSAKLNLAATLREDCQYPEAEALYNEVFTLRSKELGTNHVDTLLVHSDLATMYLARGKWIDAEVSLREVVQQSVAVLGVHHPHSIFVRGNYASALQNNSKLSEAEEEQETVLRASMIIYGESNIDTFTSISNLMSIYNDGRFVHQKSGEHLTRTERATQTAEKLLGLNSTLTLKMLICLAQAYIVRGAYQQANDILDKAINESEKNKGKTHPDTISMRGTVIHVLYEQDKLKEAESLSLLLLADMDEQENLDYPMVLRNLAAIYFGQMRYTEAVSVASKYYNMELIRHSKEHPSTSAARDFLSKYQGAAAMETAAGRFG</sequence>
<dbReference type="AlphaFoldDB" id="A0A4Q4MKF8"/>
<dbReference type="GO" id="GO:0004672">
    <property type="term" value="F:protein kinase activity"/>
    <property type="evidence" value="ECO:0007669"/>
    <property type="project" value="InterPro"/>
</dbReference>
<organism evidence="6 7">
    <name type="scientific">Alternaria tenuissima</name>
    <dbReference type="NCBI Taxonomy" id="119927"/>
    <lineage>
        <taxon>Eukaryota</taxon>
        <taxon>Fungi</taxon>
        <taxon>Dikarya</taxon>
        <taxon>Ascomycota</taxon>
        <taxon>Pezizomycotina</taxon>
        <taxon>Dothideomycetes</taxon>
        <taxon>Pleosporomycetidae</taxon>
        <taxon>Pleosporales</taxon>
        <taxon>Pleosporineae</taxon>
        <taxon>Pleosporaceae</taxon>
        <taxon>Alternaria</taxon>
        <taxon>Alternaria sect. Alternaria</taxon>
        <taxon>Alternaria alternata complex</taxon>
    </lineage>
</organism>
<dbReference type="Pfam" id="PF13424">
    <property type="entry name" value="TPR_12"/>
    <property type="match status" value="1"/>
</dbReference>
<evidence type="ECO:0000313" key="7">
    <source>
        <dbReference type="Proteomes" id="UP000292402"/>
    </source>
</evidence>
<keyword evidence="2 3" id="KW-0067">ATP-binding</keyword>
<protein>
    <recommendedName>
        <fullName evidence="5">Protein kinase domain-containing protein</fullName>
    </recommendedName>
</protein>
<dbReference type="InterPro" id="IPR000719">
    <property type="entry name" value="Prot_kinase_dom"/>
</dbReference>
<accession>A0A4Q4MKF8</accession>
<dbReference type="PANTHER" id="PTHR46082">
    <property type="entry name" value="ATP/GTP-BINDING PROTEIN-RELATED"/>
    <property type="match status" value="1"/>
</dbReference>
<dbReference type="SUPFAM" id="SSF48452">
    <property type="entry name" value="TPR-like"/>
    <property type="match status" value="2"/>
</dbReference>
<evidence type="ECO:0000259" key="5">
    <source>
        <dbReference type="PROSITE" id="PS50011"/>
    </source>
</evidence>
<dbReference type="InterPro" id="IPR008271">
    <property type="entry name" value="Ser/Thr_kinase_AS"/>
</dbReference>
<feature type="binding site" evidence="3">
    <location>
        <position position="83"/>
    </location>
    <ligand>
        <name>ATP</name>
        <dbReference type="ChEBI" id="CHEBI:30616"/>
    </ligand>
</feature>
<gene>
    <name evidence="6" type="ORF">AA0114_g5154</name>
</gene>
<feature type="domain" description="Protein kinase" evidence="5">
    <location>
        <begin position="55"/>
        <end position="341"/>
    </location>
</feature>
<evidence type="ECO:0000256" key="1">
    <source>
        <dbReference type="ARBA" id="ARBA00022741"/>
    </source>
</evidence>
<dbReference type="InterPro" id="IPR011009">
    <property type="entry name" value="Kinase-like_dom_sf"/>
</dbReference>
<feature type="region of interest" description="Disordered" evidence="4">
    <location>
        <begin position="1"/>
        <end position="27"/>
    </location>
</feature>
<keyword evidence="1 3" id="KW-0547">Nucleotide-binding</keyword>
<dbReference type="PANTHER" id="PTHR46082:SF6">
    <property type="entry name" value="AAA+ ATPASE DOMAIN-CONTAINING PROTEIN-RELATED"/>
    <property type="match status" value="1"/>
</dbReference>
<evidence type="ECO:0000256" key="4">
    <source>
        <dbReference type="SAM" id="MobiDB-lite"/>
    </source>
</evidence>
<dbReference type="PROSITE" id="PS00108">
    <property type="entry name" value="PROTEIN_KINASE_ST"/>
    <property type="match status" value="1"/>
</dbReference>
<evidence type="ECO:0000256" key="3">
    <source>
        <dbReference type="PROSITE-ProRule" id="PRU10141"/>
    </source>
</evidence>
<evidence type="ECO:0000313" key="6">
    <source>
        <dbReference type="EMBL" id="RYN52246.1"/>
    </source>
</evidence>
<dbReference type="EMBL" id="PDXA01000014">
    <property type="protein sequence ID" value="RYN52246.1"/>
    <property type="molecule type" value="Genomic_DNA"/>
</dbReference>
<dbReference type="InterPro" id="IPR017441">
    <property type="entry name" value="Protein_kinase_ATP_BS"/>
</dbReference>
<dbReference type="InterPro" id="IPR053137">
    <property type="entry name" value="NLR-like"/>
</dbReference>
<dbReference type="InterPro" id="IPR011990">
    <property type="entry name" value="TPR-like_helical_dom_sf"/>
</dbReference>
<name>A0A4Q4MKF8_9PLEO</name>
<evidence type="ECO:0000256" key="2">
    <source>
        <dbReference type="ARBA" id="ARBA00022840"/>
    </source>
</evidence>
<dbReference type="Gene3D" id="1.25.40.10">
    <property type="entry name" value="Tetratricopeptide repeat domain"/>
    <property type="match status" value="2"/>
</dbReference>
<dbReference type="PROSITE" id="PS50011">
    <property type="entry name" value="PROTEIN_KINASE_DOM"/>
    <property type="match status" value="1"/>
</dbReference>
<dbReference type="Pfam" id="PF00069">
    <property type="entry name" value="Pkinase"/>
    <property type="match status" value="1"/>
</dbReference>
<comment type="caution">
    <text evidence="6">The sequence shown here is derived from an EMBL/GenBank/DDBJ whole genome shotgun (WGS) entry which is preliminary data.</text>
</comment>